<keyword evidence="9" id="KW-1185">Reference proteome</keyword>
<dbReference type="SUPFAM" id="SSF103473">
    <property type="entry name" value="MFS general substrate transporter"/>
    <property type="match status" value="1"/>
</dbReference>
<evidence type="ECO:0000256" key="7">
    <source>
        <dbReference type="SAM" id="Phobius"/>
    </source>
</evidence>
<dbReference type="InterPro" id="IPR051788">
    <property type="entry name" value="MFS_Transporter"/>
</dbReference>
<evidence type="ECO:0000313" key="9">
    <source>
        <dbReference type="Proteomes" id="UP001215216"/>
    </source>
</evidence>
<feature type="transmembrane region" description="Helical" evidence="7">
    <location>
        <begin position="155"/>
        <end position="172"/>
    </location>
</feature>
<evidence type="ECO:0000256" key="5">
    <source>
        <dbReference type="ARBA" id="ARBA00022989"/>
    </source>
</evidence>
<feature type="transmembrane region" description="Helical" evidence="7">
    <location>
        <begin position="204"/>
        <end position="228"/>
    </location>
</feature>
<keyword evidence="4 7" id="KW-0812">Transmembrane</keyword>
<keyword evidence="6 7" id="KW-0472">Membrane</keyword>
<protein>
    <submittedName>
        <fullName evidence="8">MFS transporter</fullName>
    </submittedName>
</protein>
<feature type="transmembrane region" description="Helical" evidence="7">
    <location>
        <begin position="335"/>
        <end position="353"/>
    </location>
</feature>
<dbReference type="EMBL" id="CP121208">
    <property type="protein sequence ID" value="WFM83145.1"/>
    <property type="molecule type" value="Genomic_DNA"/>
</dbReference>
<dbReference type="PANTHER" id="PTHR23514">
    <property type="entry name" value="BYPASS OF STOP CODON PROTEIN 6"/>
    <property type="match status" value="1"/>
</dbReference>
<dbReference type="PANTHER" id="PTHR23514:SF3">
    <property type="entry name" value="BYPASS OF STOP CODON PROTEIN 6"/>
    <property type="match status" value="1"/>
</dbReference>
<feature type="transmembrane region" description="Helical" evidence="7">
    <location>
        <begin position="68"/>
        <end position="87"/>
    </location>
</feature>
<feature type="transmembrane region" description="Helical" evidence="7">
    <location>
        <begin position="359"/>
        <end position="378"/>
    </location>
</feature>
<keyword evidence="3" id="KW-0813">Transport</keyword>
<feature type="transmembrane region" description="Helical" evidence="7">
    <location>
        <begin position="39"/>
        <end position="56"/>
    </location>
</feature>
<evidence type="ECO:0000256" key="3">
    <source>
        <dbReference type="ARBA" id="ARBA00022448"/>
    </source>
</evidence>
<dbReference type="Pfam" id="PF07690">
    <property type="entry name" value="MFS_1"/>
    <property type="match status" value="1"/>
</dbReference>
<name>A0ABY8FZZ6_9ACTO</name>
<dbReference type="Gene3D" id="1.20.1250.20">
    <property type="entry name" value="MFS general substrate transporter like domains"/>
    <property type="match status" value="2"/>
</dbReference>
<accession>A0ABY8FZZ6</accession>
<feature type="transmembrane region" description="Helical" evidence="7">
    <location>
        <begin position="272"/>
        <end position="289"/>
    </location>
</feature>
<gene>
    <name evidence="8" type="ORF">P7079_07050</name>
</gene>
<evidence type="ECO:0000256" key="4">
    <source>
        <dbReference type="ARBA" id="ARBA00022692"/>
    </source>
</evidence>
<organism evidence="8 9">
    <name type="scientific">Arcanobacterium canis</name>
    <dbReference type="NCBI Taxonomy" id="999183"/>
    <lineage>
        <taxon>Bacteria</taxon>
        <taxon>Bacillati</taxon>
        <taxon>Actinomycetota</taxon>
        <taxon>Actinomycetes</taxon>
        <taxon>Actinomycetales</taxon>
        <taxon>Actinomycetaceae</taxon>
        <taxon>Arcanobacterium</taxon>
    </lineage>
</organism>
<evidence type="ECO:0000256" key="6">
    <source>
        <dbReference type="ARBA" id="ARBA00023136"/>
    </source>
</evidence>
<proteinExistence type="inferred from homology"/>
<comment type="similarity">
    <text evidence="2">Belongs to the major facilitator superfamily.</text>
</comment>
<dbReference type="RefSeq" id="WP_278012570.1">
    <property type="nucleotide sequence ID" value="NZ_CP121208.1"/>
</dbReference>
<reference evidence="8 9" key="1">
    <citation type="submission" date="2023-03" db="EMBL/GenBank/DDBJ databases">
        <title>Complete genome of Arcanobacterium canis strain DSM 25104 isolated in 2010 from a canine otitis externa in Germany.</title>
        <authorList>
            <person name="Borowiak M."/>
            <person name="Kreitlow A."/>
            <person name="Malorny B."/>
            <person name="Laemmler C."/>
            <person name="Prenger-Berninghoff E."/>
            <person name="Ploetz M."/>
            <person name="Abdulmawjood A."/>
        </authorList>
    </citation>
    <scope>NUCLEOTIDE SEQUENCE [LARGE SCALE GENOMIC DNA]</scope>
    <source>
        <strain evidence="8 9">DSM 25104</strain>
    </source>
</reference>
<dbReference type="InterPro" id="IPR011701">
    <property type="entry name" value="MFS"/>
</dbReference>
<evidence type="ECO:0000313" key="8">
    <source>
        <dbReference type="EMBL" id="WFM83145.1"/>
    </source>
</evidence>
<feature type="transmembrane region" description="Helical" evidence="7">
    <location>
        <begin position="240"/>
        <end position="260"/>
    </location>
</feature>
<comment type="subcellular location">
    <subcellularLocation>
        <location evidence="1">Endomembrane system</location>
        <topology evidence="1">Multi-pass membrane protein</topology>
    </subcellularLocation>
</comment>
<dbReference type="InterPro" id="IPR036259">
    <property type="entry name" value="MFS_trans_sf"/>
</dbReference>
<sequence>MSFLLAIIYATFISLGLPDQVFGSGWPVMGPALGANSESAGIISMVATFGTIISAMTSSRLLRRCGTFKVSAVSIALTSVSLLGYAAAPNFLWVLALTIPLGMGGGAIDSAMNSFAALHFSSSHMNFLHACWGIGASAGPLIMGFFLNIGAWRGAYVALALIQLALLGLFLLSRRVWESAPSAVSVTDHAAETKSPTTGRHGRGLLTAALLGFFVYSAVEVGAGLWGASYLVRRFATDPSVAAAWIGAMFIALTLGRMGAGVGAKWISNRNLMRIGFTVAGCGAAAMLGGSELGAAIGLVLIGLGYAPIYPTMLKETSTRFGTLQTPRVMGRQIAAAYIGQTFIPPLIGVALVQISPLALPLTILAGIVITSGATEVINRQQKARTAR</sequence>
<evidence type="ECO:0000256" key="1">
    <source>
        <dbReference type="ARBA" id="ARBA00004127"/>
    </source>
</evidence>
<dbReference type="Proteomes" id="UP001215216">
    <property type="component" value="Chromosome"/>
</dbReference>
<evidence type="ECO:0000256" key="2">
    <source>
        <dbReference type="ARBA" id="ARBA00008335"/>
    </source>
</evidence>
<feature type="transmembrane region" description="Helical" evidence="7">
    <location>
        <begin position="295"/>
        <end position="314"/>
    </location>
</feature>
<keyword evidence="5 7" id="KW-1133">Transmembrane helix</keyword>